<accession>A0A1Y0HKX4</accession>
<keyword evidence="8" id="KW-1185">Reference proteome</keyword>
<dbReference type="PROSITE" id="PS51379">
    <property type="entry name" value="4FE4S_FER_2"/>
    <property type="match status" value="2"/>
</dbReference>
<dbReference type="AlphaFoldDB" id="A0A1Y0HKX4"/>
<dbReference type="GO" id="GO:0046872">
    <property type="term" value="F:metal ion binding"/>
    <property type="evidence" value="ECO:0007669"/>
    <property type="project" value="UniProtKB-KW"/>
</dbReference>
<evidence type="ECO:0000256" key="5">
    <source>
        <dbReference type="ARBA" id="ARBA00023014"/>
    </source>
</evidence>
<name>A0A1Y0HKX4_9BACT</name>
<keyword evidence="3" id="KW-0677">Repeat</keyword>
<protein>
    <submittedName>
        <fullName evidence="7">Hydrogenase-4 component H</fullName>
    </submittedName>
</protein>
<reference evidence="8" key="1">
    <citation type="submission" date="2017-05" db="EMBL/GenBank/DDBJ databases">
        <title>Dechlorination kinetics govern the competition between two new strains of the genus Sulfurospirillum.</title>
        <authorList>
            <person name="Buttet G.F."/>
            <person name="Murray A.M."/>
            <person name="Goris T."/>
            <person name="Burion M."/>
            <person name="Lin B."/>
            <person name="Rolle M."/>
            <person name="Maillard J."/>
        </authorList>
    </citation>
    <scope>NUCLEOTIDE SEQUENCE [LARGE SCALE GENOMIC DNA]</scope>
    <source>
        <strain evidence="8">SL2-1</strain>
    </source>
</reference>
<organism evidence="7 8">
    <name type="scientific">Sulfurospirillum diekertiae</name>
    <dbReference type="NCBI Taxonomy" id="1854492"/>
    <lineage>
        <taxon>Bacteria</taxon>
        <taxon>Pseudomonadati</taxon>
        <taxon>Campylobacterota</taxon>
        <taxon>Epsilonproteobacteria</taxon>
        <taxon>Campylobacterales</taxon>
        <taxon>Sulfurospirillaceae</taxon>
        <taxon>Sulfurospirillum</taxon>
    </lineage>
</organism>
<evidence type="ECO:0000256" key="3">
    <source>
        <dbReference type="ARBA" id="ARBA00022737"/>
    </source>
</evidence>
<dbReference type="EMBL" id="CP021416">
    <property type="protein sequence ID" value="ARU48236.1"/>
    <property type="molecule type" value="Genomic_DNA"/>
</dbReference>
<gene>
    <name evidence="7" type="ORF">Sdiek1_1070</name>
</gene>
<evidence type="ECO:0000259" key="6">
    <source>
        <dbReference type="PROSITE" id="PS51379"/>
    </source>
</evidence>
<keyword evidence="4" id="KW-0408">Iron</keyword>
<dbReference type="GO" id="GO:0016020">
    <property type="term" value="C:membrane"/>
    <property type="evidence" value="ECO:0007669"/>
    <property type="project" value="InterPro"/>
</dbReference>
<dbReference type="InterPro" id="IPR010226">
    <property type="entry name" value="NADH_quinone_OxRdtase_chainI"/>
</dbReference>
<keyword evidence="5" id="KW-0411">Iron-sulfur</keyword>
<dbReference type="GO" id="GO:0051539">
    <property type="term" value="F:4 iron, 4 sulfur cluster binding"/>
    <property type="evidence" value="ECO:0007669"/>
    <property type="project" value="UniProtKB-KW"/>
</dbReference>
<feature type="domain" description="4Fe-4S ferredoxin-type" evidence="6">
    <location>
        <begin position="65"/>
        <end position="94"/>
    </location>
</feature>
<evidence type="ECO:0000256" key="1">
    <source>
        <dbReference type="ARBA" id="ARBA00022485"/>
    </source>
</evidence>
<dbReference type="InterPro" id="IPR017900">
    <property type="entry name" value="4Fe4S_Fe_S_CS"/>
</dbReference>
<dbReference type="PROSITE" id="PS00198">
    <property type="entry name" value="4FE4S_FER_1"/>
    <property type="match status" value="2"/>
</dbReference>
<dbReference type="Gene3D" id="3.30.70.3270">
    <property type="match status" value="1"/>
</dbReference>
<evidence type="ECO:0000256" key="2">
    <source>
        <dbReference type="ARBA" id="ARBA00022723"/>
    </source>
</evidence>
<dbReference type="SUPFAM" id="SSF54862">
    <property type="entry name" value="4Fe-4S ferredoxins"/>
    <property type="match status" value="1"/>
</dbReference>
<evidence type="ECO:0000313" key="8">
    <source>
        <dbReference type="Proteomes" id="UP000196005"/>
    </source>
</evidence>
<dbReference type="GO" id="GO:0009060">
    <property type="term" value="P:aerobic respiration"/>
    <property type="evidence" value="ECO:0007669"/>
    <property type="project" value="TreeGrafter"/>
</dbReference>
<evidence type="ECO:0000256" key="4">
    <source>
        <dbReference type="ARBA" id="ARBA00023004"/>
    </source>
</evidence>
<dbReference type="Pfam" id="PF12838">
    <property type="entry name" value="Fer4_7"/>
    <property type="match status" value="1"/>
</dbReference>
<evidence type="ECO:0000313" key="7">
    <source>
        <dbReference type="EMBL" id="ARU48236.1"/>
    </source>
</evidence>
<dbReference type="KEGG" id="suls:Sdiek1_1070"/>
<dbReference type="GO" id="GO:0003954">
    <property type="term" value="F:NADH dehydrogenase activity"/>
    <property type="evidence" value="ECO:0007669"/>
    <property type="project" value="TreeGrafter"/>
</dbReference>
<dbReference type="InterPro" id="IPR017896">
    <property type="entry name" value="4Fe4S_Fe-S-bd"/>
</dbReference>
<proteinExistence type="predicted"/>
<dbReference type="PANTHER" id="PTHR10849">
    <property type="entry name" value="NADH DEHYDROGENASE UBIQUINONE IRON-SULFUR PROTEIN 8, MITOCHONDRIAL"/>
    <property type="match status" value="1"/>
</dbReference>
<sequence>MKLLDMTRKYGNATYGYPLEPYEVPEGFRGKPSYDYEKCIGCTACAVACPSNAINVKLNAKKDKLVWEFDCARCIFCGRCDEVCPTNAVMLSKEFEIAVKFNKEDLKERGELELQNCEVCHKPFTTKKLIAYDLERLKRVGWSEETLDAKTHYIRTCQECKKNIVVEQTNRSFGKAQK</sequence>
<feature type="domain" description="4Fe-4S ferredoxin-type" evidence="6">
    <location>
        <begin position="30"/>
        <end position="59"/>
    </location>
</feature>
<keyword evidence="2" id="KW-0479">Metal-binding</keyword>
<dbReference type="NCBIfam" id="NF009053">
    <property type="entry name" value="PRK12387.1"/>
    <property type="match status" value="1"/>
</dbReference>
<dbReference type="Proteomes" id="UP000196005">
    <property type="component" value="Chromosome"/>
</dbReference>
<keyword evidence="1" id="KW-0004">4Fe-4S</keyword>
<dbReference type="PANTHER" id="PTHR10849:SF35">
    <property type="entry name" value="FORMATE HYDROGENLYASE SUBUNIT 6-RELATED"/>
    <property type="match status" value="1"/>
</dbReference>